<proteinExistence type="predicted"/>
<evidence type="ECO:0000256" key="1">
    <source>
        <dbReference type="SAM" id="MobiDB-lite"/>
    </source>
</evidence>
<comment type="caution">
    <text evidence="2">The sequence shown here is derived from an EMBL/GenBank/DDBJ whole genome shotgun (WGS) entry which is preliminary data.</text>
</comment>
<sequence>MTTDTNNHKQASGRHGRTGAGLGPTGGGGSRYPGGPHAHRVSARSGHRAKTGPCYFGMNRRVPGLPSFPCHCHCHCYLMLLRC</sequence>
<gene>
    <name evidence="2" type="ORF">E2C01_089307</name>
</gene>
<feature type="compositionally biased region" description="Gly residues" evidence="1">
    <location>
        <begin position="18"/>
        <end position="32"/>
    </location>
</feature>
<feature type="region of interest" description="Disordered" evidence="1">
    <location>
        <begin position="1"/>
        <end position="49"/>
    </location>
</feature>
<name>A0A5B7JIG4_PORTR</name>
<dbReference type="AlphaFoldDB" id="A0A5B7JIG4"/>
<dbReference type="EMBL" id="VSRR010097469">
    <property type="protein sequence ID" value="MPC94153.1"/>
    <property type="molecule type" value="Genomic_DNA"/>
</dbReference>
<feature type="compositionally biased region" description="Polar residues" evidence="1">
    <location>
        <begin position="1"/>
        <end position="10"/>
    </location>
</feature>
<reference evidence="2 3" key="1">
    <citation type="submission" date="2019-05" db="EMBL/GenBank/DDBJ databases">
        <title>Another draft genome of Portunus trituberculatus and its Hox gene families provides insights of decapod evolution.</title>
        <authorList>
            <person name="Jeong J.-H."/>
            <person name="Song I."/>
            <person name="Kim S."/>
            <person name="Choi T."/>
            <person name="Kim D."/>
            <person name="Ryu S."/>
            <person name="Kim W."/>
        </authorList>
    </citation>
    <scope>NUCLEOTIDE SEQUENCE [LARGE SCALE GENOMIC DNA]</scope>
    <source>
        <tissue evidence="2">Muscle</tissue>
    </source>
</reference>
<evidence type="ECO:0000313" key="2">
    <source>
        <dbReference type="EMBL" id="MPC94153.1"/>
    </source>
</evidence>
<accession>A0A5B7JIG4</accession>
<dbReference type="Proteomes" id="UP000324222">
    <property type="component" value="Unassembled WGS sequence"/>
</dbReference>
<keyword evidence="3" id="KW-1185">Reference proteome</keyword>
<organism evidence="2 3">
    <name type="scientific">Portunus trituberculatus</name>
    <name type="common">Swimming crab</name>
    <name type="synonym">Neptunus trituberculatus</name>
    <dbReference type="NCBI Taxonomy" id="210409"/>
    <lineage>
        <taxon>Eukaryota</taxon>
        <taxon>Metazoa</taxon>
        <taxon>Ecdysozoa</taxon>
        <taxon>Arthropoda</taxon>
        <taxon>Crustacea</taxon>
        <taxon>Multicrustacea</taxon>
        <taxon>Malacostraca</taxon>
        <taxon>Eumalacostraca</taxon>
        <taxon>Eucarida</taxon>
        <taxon>Decapoda</taxon>
        <taxon>Pleocyemata</taxon>
        <taxon>Brachyura</taxon>
        <taxon>Eubrachyura</taxon>
        <taxon>Portunoidea</taxon>
        <taxon>Portunidae</taxon>
        <taxon>Portuninae</taxon>
        <taxon>Portunus</taxon>
    </lineage>
</organism>
<feature type="compositionally biased region" description="Basic residues" evidence="1">
    <location>
        <begin position="37"/>
        <end position="49"/>
    </location>
</feature>
<evidence type="ECO:0000313" key="3">
    <source>
        <dbReference type="Proteomes" id="UP000324222"/>
    </source>
</evidence>
<protein>
    <submittedName>
        <fullName evidence="2">Uncharacterized protein</fullName>
    </submittedName>
</protein>